<comment type="caution">
    <text evidence="3">The sequence shown here is derived from an EMBL/GenBank/DDBJ whole genome shotgun (WGS) entry which is preliminary data.</text>
</comment>
<keyword evidence="2" id="KW-0472">Membrane</keyword>
<protein>
    <submittedName>
        <fullName evidence="3">Ribosome binding protein</fullName>
    </submittedName>
</protein>
<feature type="compositionally biased region" description="Low complexity" evidence="1">
    <location>
        <begin position="515"/>
        <end position="535"/>
    </location>
</feature>
<dbReference type="VEuPathDB" id="PiroplasmaDB:BOVATA_011360"/>
<feature type="compositionally biased region" description="Basic and acidic residues" evidence="1">
    <location>
        <begin position="662"/>
        <end position="679"/>
    </location>
</feature>
<feature type="compositionally biased region" description="Polar residues" evidence="1">
    <location>
        <begin position="427"/>
        <end position="439"/>
    </location>
</feature>
<feature type="compositionally biased region" description="Low complexity" evidence="1">
    <location>
        <begin position="745"/>
        <end position="758"/>
    </location>
</feature>
<sequence>MAADIPQLNTLSEILQFLEWLQGRRGKINQVASALARDIEKYFNIPKRAIQSIMIISLNNLRDKMTKLRDKLLINEITKLYGYNRYGAPALLDALLKCVPQLYAALSFLLYNVSDNYESVGGGQWAEQDTISPNSDLHKYLTSSTAGYYNGIIPGGFYVVELKSLRGSSLVEPLKGAVSRGEDTAQTRGTTRPIFRDHFTNVLATTLNRPWQDVNTGNALLLLRAFQEIVVEEVDRKNGGETKKALDKGIKPHQVCWADLYKHFAKFQATFAKVFNDGGFGFTGQVSKIQKKKEFVEAFSKWFRDNYQHIKQSVSIMSGEIDRSDLHSFARKRLYPYGLIFRYGGTNQWERTLETHWDSVISMFDAKGHELERLKDILEGSTAVLCPETRESKTKAAKPVVTKAKTAKPKTSELPPAKVPEVPKSRLTPTKSEGALNQSKRSEGKPNQGRKSGTTLVSPNQNNGQSEGKPPPSQVVNFTASTPTSGNDGPTGPQGAKGAPGPPGPPGPVPPVSSHPPDSSSNQGVHVQQPVLGPSVLPPPSFPSSPAVVSGPGDPLGGKGAGSVDIVTPSQLPDGSLQNGPTKHPSLSSRDPGPSDVSLPDGDQSRDDHTPSQNNPQNLGSSTSLPSSPGSGGIGVGGVSGDGRMPVGSQSEFQPRGITGSAREKGSPEHRSQSSRKDVLIPSGTAKHDHGGSSLPTSHPGVAGSPAGVGATDQRVTSDTSPSPPSGISTTVVMSQPTTVSNLDSVSSSVPGPIGGSSHCADSPKAINHREQISPSHVASVANRPSHDMDPGSVSQPPKTHSPQSPPISTAQVDHSSNADHSAESESATTVPFSPSSDPSGSAAPGGGGVGDAEGETSPGSPETKPCTGNASHMSFGGVTWCHHKHRTFARSLYGGQKTPHTLWEEHEKREEENRRQLRTPYLSRRPNQSVYTNPGRFGDLTSYPYDNRFRAYLQKGNLSGKETYVPPPRIPLYDAYRHGLPLIGYEGPDILNEGDPGEEWIKSHITLQQQEFRNQNEKIITDLITKVLQHPSIQLSNTGIAVGKALKQPKPKTKPSPLPHTSKLEGQSTLNSNADPSMIAQEELPPSLSPPTVLEIQRPPTQENDTMVLASAGPLQSARIEPKVPVKDFPDQLPNLYEPGEGIQHIDEEADEQYAPYYSVHVMPNIDICRDPWHVSPYYPDPDQLTPSPPPESDHLPPPTTVRGILYWLVGIVALEYIGILKKHVEGIFEDVDKDDGFTTKPSYAIDIIMSHPPLTASLVTRTMTEACYYAASVLCRLKHIQISDVIKDFDFSSEYQKYHYSSDPDDLLCQVRDYVYAAHHQVAFLRLQCYREEFQGGWKDFKYGSNVNVSSSILQAFLTDDWNSACDTYFFNPCNACLKSRVRMGFSDVDLPKQQQTGSTLLGILSPNCDPYDPLLTLSSYLVCITRQTPSTTGELVSFFHHFGNVLYEYDPDTFSDLGAALIDNPLDYFFWAHLEDGDLEAVRNLRGCDPSIQCHDHYNTLSTLIGCDIYPIPCPQLFLPITYPTYALYSPIFVHTYLSWMLYLPDRLHDSLDRLRRDLKENKCSGIKPLHNCNNAMSTLYLHGFAPPYGYAKPPPNCSDVIVKLSSVVSGGPVAKLLTCADDFLYRARKPFVVFVFTLWFIAIICFAHTQLYRLDVLRIRSHIMLSKASHLINVKALLSLSKKMPSLYRVDYFDDEII</sequence>
<feature type="transmembrane region" description="Helical" evidence="2">
    <location>
        <begin position="1529"/>
        <end position="1547"/>
    </location>
</feature>
<feature type="compositionally biased region" description="Polar residues" evidence="1">
    <location>
        <begin position="734"/>
        <end position="744"/>
    </location>
</feature>
<proteinExistence type="predicted"/>
<accession>A0A2H6K9I0</accession>
<evidence type="ECO:0000256" key="2">
    <source>
        <dbReference type="SAM" id="Phobius"/>
    </source>
</evidence>
<reference evidence="3 4" key="1">
    <citation type="journal article" date="2017" name="BMC Genomics">
        <title>Whole-genome assembly of Babesia ovata and comparative genomics between closely related pathogens.</title>
        <authorList>
            <person name="Yamagishi J."/>
            <person name="Asada M."/>
            <person name="Hakimi H."/>
            <person name="Tanaka T.Q."/>
            <person name="Sugimoto C."/>
            <person name="Kawazu S."/>
        </authorList>
    </citation>
    <scope>NUCLEOTIDE SEQUENCE [LARGE SCALE GENOMIC DNA]</scope>
    <source>
        <strain evidence="3 4">Miyake</strain>
    </source>
</reference>
<feature type="compositionally biased region" description="Gly residues" evidence="1">
    <location>
        <begin position="630"/>
        <end position="641"/>
    </location>
</feature>
<dbReference type="OrthoDB" id="365890at2759"/>
<feature type="compositionally biased region" description="Polar residues" evidence="1">
    <location>
        <begin position="568"/>
        <end position="589"/>
    </location>
</feature>
<organism evidence="3 4">
    <name type="scientific">Babesia ovata</name>
    <dbReference type="NCBI Taxonomy" id="189622"/>
    <lineage>
        <taxon>Eukaryota</taxon>
        <taxon>Sar</taxon>
        <taxon>Alveolata</taxon>
        <taxon>Apicomplexa</taxon>
        <taxon>Aconoidasida</taxon>
        <taxon>Piroplasmida</taxon>
        <taxon>Babesiidae</taxon>
        <taxon>Babesia</taxon>
    </lineage>
</organism>
<feature type="compositionally biased region" description="Low complexity" evidence="1">
    <location>
        <begin position="834"/>
        <end position="843"/>
    </location>
</feature>
<feature type="compositionally biased region" description="Low complexity" evidence="1">
    <location>
        <begin position="700"/>
        <end position="733"/>
    </location>
</feature>
<dbReference type="EMBL" id="BDSA01000001">
    <property type="protein sequence ID" value="GBE59643.1"/>
    <property type="molecule type" value="Genomic_DNA"/>
</dbReference>
<feature type="compositionally biased region" description="Polar residues" evidence="1">
    <location>
        <begin position="449"/>
        <end position="466"/>
    </location>
</feature>
<evidence type="ECO:0000313" key="4">
    <source>
        <dbReference type="Proteomes" id="UP000236319"/>
    </source>
</evidence>
<feature type="compositionally biased region" description="Polar residues" evidence="1">
    <location>
        <begin position="1065"/>
        <end position="1074"/>
    </location>
</feature>
<feature type="compositionally biased region" description="Polar residues" evidence="1">
    <location>
        <begin position="793"/>
        <end position="816"/>
    </location>
</feature>
<keyword evidence="2" id="KW-1133">Transmembrane helix</keyword>
<evidence type="ECO:0000256" key="1">
    <source>
        <dbReference type="SAM" id="MobiDB-lite"/>
    </source>
</evidence>
<feature type="compositionally biased region" description="Low complexity" evidence="1">
    <location>
        <begin position="619"/>
        <end position="629"/>
    </location>
</feature>
<feature type="compositionally biased region" description="Pro residues" evidence="1">
    <location>
        <begin position="500"/>
        <end position="514"/>
    </location>
</feature>
<name>A0A2H6K9I0_9APIC</name>
<keyword evidence="2" id="KW-0812">Transmembrane</keyword>
<feature type="region of interest" description="Disordered" evidence="1">
    <location>
        <begin position="389"/>
        <end position="871"/>
    </location>
</feature>
<dbReference type="RefSeq" id="XP_028865886.1">
    <property type="nucleotide sequence ID" value="XM_029010053.1"/>
</dbReference>
<evidence type="ECO:0000313" key="3">
    <source>
        <dbReference type="EMBL" id="GBE59643.1"/>
    </source>
</evidence>
<feature type="region of interest" description="Disordered" evidence="1">
    <location>
        <begin position="1047"/>
        <end position="1074"/>
    </location>
</feature>
<feature type="transmembrane region" description="Helical" evidence="2">
    <location>
        <begin position="1635"/>
        <end position="1656"/>
    </location>
</feature>
<feature type="compositionally biased region" description="Low complexity" evidence="1">
    <location>
        <begin position="544"/>
        <end position="553"/>
    </location>
</feature>
<gene>
    <name evidence="3" type="ORF">BOVATA_011360</name>
</gene>
<feature type="compositionally biased region" description="Polar residues" evidence="1">
    <location>
        <begin position="474"/>
        <end position="488"/>
    </location>
</feature>
<dbReference type="Proteomes" id="UP000236319">
    <property type="component" value="Unassembled WGS sequence"/>
</dbReference>
<feature type="compositionally biased region" description="Low complexity" evidence="1">
    <location>
        <begin position="490"/>
        <end position="499"/>
    </location>
</feature>
<keyword evidence="4" id="KW-1185">Reference proteome</keyword>
<dbReference type="GeneID" id="39873413"/>